<dbReference type="CDD" id="cd02440">
    <property type="entry name" value="AdoMet_MTases"/>
    <property type="match status" value="1"/>
</dbReference>
<evidence type="ECO:0000259" key="1">
    <source>
        <dbReference type="Pfam" id="PF08241"/>
    </source>
</evidence>
<dbReference type="STRING" id="223184.AS25_10030"/>
<dbReference type="Proteomes" id="UP000030664">
    <property type="component" value="Unassembled WGS sequence"/>
</dbReference>
<dbReference type="PANTHER" id="PTHR43460:SF1">
    <property type="entry name" value="METHYLTRANSFERASE TYPE 11 DOMAIN-CONTAINING PROTEIN"/>
    <property type="match status" value="1"/>
</dbReference>
<evidence type="ECO:0000313" key="2">
    <source>
        <dbReference type="EMBL" id="KHE73777.1"/>
    </source>
</evidence>
<reference evidence="2 3" key="1">
    <citation type="submission" date="2014-09" db="EMBL/GenBank/DDBJ databases">
        <title>High-quality draft genome sequence of Kocuria marina SO9-6, an actinobacterium isolated from a copper mine.</title>
        <authorList>
            <person name="Castro D.B."/>
            <person name="Pereira L.B."/>
            <person name="Silva M.V."/>
            <person name="Silva B.P."/>
            <person name="Zanardi B.R."/>
            <person name="Carlos C."/>
            <person name="Belgini D.R."/>
            <person name="Limache E.G."/>
            <person name="Lacerda G.V."/>
            <person name="Nery M.B."/>
            <person name="Gomes M.B."/>
            <person name="Souza S."/>
            <person name="Silva T.M."/>
            <person name="Rodrigues V.D."/>
            <person name="Paulino L.C."/>
            <person name="Vicentini R."/>
            <person name="Ferraz L.F."/>
            <person name="Ottoboni L.M."/>
        </authorList>
    </citation>
    <scope>NUCLEOTIDE SEQUENCE [LARGE SCALE GENOMIC DNA]</scope>
    <source>
        <strain evidence="2 3">SO9-6</strain>
    </source>
</reference>
<comment type="caution">
    <text evidence="2">The sequence shown here is derived from an EMBL/GenBank/DDBJ whole genome shotgun (WGS) entry which is preliminary data.</text>
</comment>
<dbReference type="Gene3D" id="3.40.50.150">
    <property type="entry name" value="Vaccinia Virus protein VP39"/>
    <property type="match status" value="1"/>
</dbReference>
<dbReference type="RefSeq" id="WP_035964817.1">
    <property type="nucleotide sequence ID" value="NZ_JAQDPS010000010.1"/>
</dbReference>
<dbReference type="Pfam" id="PF08241">
    <property type="entry name" value="Methyltransf_11"/>
    <property type="match status" value="1"/>
</dbReference>
<sequence length="259" mass="28795">MDLSDEQWLASWRSEQKPQPEGWSFSDLETRMTETPVPWDIDLVYRTALADATSVLDMGTGGGEFLLTFANSLPRDTVATEGWAPNVLAARRNLQAVGVDVVEYSAPDEDVDSLPMPFPDDRFDLVLNRHESYSPRELARVIAPGGRFVTQQVGGDEAHEIGQWFGEHAELPHVNLAHCARELEEAGFEVTEAEEHVGKYLFNDVAALVAYLQLVPWDAPSGFTVDAYAEDLLALHRETGGGPVRLTQKRFWLRAVLCA</sequence>
<dbReference type="InterPro" id="IPR052939">
    <property type="entry name" value="23S_rRNA_MeTrnsfrase_RlmA"/>
</dbReference>
<dbReference type="EMBL" id="JROM01000045">
    <property type="protein sequence ID" value="KHE73777.1"/>
    <property type="molecule type" value="Genomic_DNA"/>
</dbReference>
<dbReference type="eggNOG" id="COG0500">
    <property type="taxonomic scope" value="Bacteria"/>
</dbReference>
<name>A0A0B0DC97_9MICC</name>
<feature type="domain" description="Methyltransferase type 11" evidence="1">
    <location>
        <begin position="56"/>
        <end position="149"/>
    </location>
</feature>
<dbReference type="InterPro" id="IPR013216">
    <property type="entry name" value="Methyltransf_11"/>
</dbReference>
<accession>A0A0B0DC97</accession>
<protein>
    <recommendedName>
        <fullName evidence="1">Methyltransferase type 11 domain-containing protein</fullName>
    </recommendedName>
</protein>
<organism evidence="2 3">
    <name type="scientific">Kocuria marina</name>
    <dbReference type="NCBI Taxonomy" id="223184"/>
    <lineage>
        <taxon>Bacteria</taxon>
        <taxon>Bacillati</taxon>
        <taxon>Actinomycetota</taxon>
        <taxon>Actinomycetes</taxon>
        <taxon>Micrococcales</taxon>
        <taxon>Micrococcaceae</taxon>
        <taxon>Kocuria</taxon>
    </lineage>
</organism>
<dbReference type="AlphaFoldDB" id="A0A0B0DC97"/>
<dbReference type="SUPFAM" id="SSF53335">
    <property type="entry name" value="S-adenosyl-L-methionine-dependent methyltransferases"/>
    <property type="match status" value="1"/>
</dbReference>
<evidence type="ECO:0000313" key="3">
    <source>
        <dbReference type="Proteomes" id="UP000030664"/>
    </source>
</evidence>
<dbReference type="InterPro" id="IPR029063">
    <property type="entry name" value="SAM-dependent_MTases_sf"/>
</dbReference>
<proteinExistence type="predicted"/>
<dbReference type="GO" id="GO:0008757">
    <property type="term" value="F:S-adenosylmethionine-dependent methyltransferase activity"/>
    <property type="evidence" value="ECO:0007669"/>
    <property type="project" value="InterPro"/>
</dbReference>
<gene>
    <name evidence="2" type="ORF">AS25_10030</name>
</gene>
<dbReference type="PANTHER" id="PTHR43460">
    <property type="entry name" value="METHYLTRANSFERASE"/>
    <property type="match status" value="1"/>
</dbReference>